<dbReference type="PANTHER" id="PTHR33164">
    <property type="entry name" value="TRANSCRIPTIONAL REGULATOR, MARR FAMILY"/>
    <property type="match status" value="1"/>
</dbReference>
<dbReference type="Pfam" id="PF01047">
    <property type="entry name" value="MarR"/>
    <property type="match status" value="1"/>
</dbReference>
<dbReference type="Proteomes" id="UP000544872">
    <property type="component" value="Unassembled WGS sequence"/>
</dbReference>
<dbReference type="PROSITE" id="PS50995">
    <property type="entry name" value="HTH_MARR_2"/>
    <property type="match status" value="1"/>
</dbReference>
<evidence type="ECO:0000256" key="3">
    <source>
        <dbReference type="ARBA" id="ARBA00023163"/>
    </source>
</evidence>
<dbReference type="EMBL" id="JACIIX010000008">
    <property type="protein sequence ID" value="MBB6210971.1"/>
    <property type="molecule type" value="Genomic_DNA"/>
</dbReference>
<sequence>MSRIELSPSKQRLRLWLKLLRLTRGVEAELRERLRVNYGATLPRFDVMAALFRADEARADHGLTMTELSRALMVSNGNVTGIIERLVEDGFVQRRPDETDRRTTFVQLTEAGKAAFQDMAKAHEGWVNDLLSPLAPAEVDHLIEVLNAHRAARTTPE</sequence>
<feature type="domain" description="HTH marR-type" evidence="4">
    <location>
        <begin position="12"/>
        <end position="151"/>
    </location>
</feature>
<dbReference type="AlphaFoldDB" id="A0A7W9ZG99"/>
<dbReference type="RefSeq" id="WP_184263779.1">
    <property type="nucleotide sequence ID" value="NZ_JACIIX010000008.1"/>
</dbReference>
<dbReference type="GO" id="GO:0003677">
    <property type="term" value="F:DNA binding"/>
    <property type="evidence" value="ECO:0007669"/>
    <property type="project" value="UniProtKB-KW"/>
</dbReference>
<evidence type="ECO:0000313" key="5">
    <source>
        <dbReference type="EMBL" id="MBB6210971.1"/>
    </source>
</evidence>
<dbReference type="InterPro" id="IPR023187">
    <property type="entry name" value="Tscrpt_reg_MarR-type_CS"/>
</dbReference>
<protein>
    <submittedName>
        <fullName evidence="5">DNA-binding MarR family transcriptional regulator</fullName>
    </submittedName>
</protein>
<dbReference type="PRINTS" id="PR00598">
    <property type="entry name" value="HTHMARR"/>
</dbReference>
<keyword evidence="1" id="KW-0805">Transcription regulation</keyword>
<dbReference type="Gene3D" id="1.10.10.10">
    <property type="entry name" value="Winged helix-like DNA-binding domain superfamily/Winged helix DNA-binding domain"/>
    <property type="match status" value="1"/>
</dbReference>
<dbReference type="GO" id="GO:0006950">
    <property type="term" value="P:response to stress"/>
    <property type="evidence" value="ECO:0007669"/>
    <property type="project" value="TreeGrafter"/>
</dbReference>
<keyword evidence="6" id="KW-1185">Reference proteome</keyword>
<dbReference type="SUPFAM" id="SSF46785">
    <property type="entry name" value="Winged helix' DNA-binding domain"/>
    <property type="match status" value="1"/>
</dbReference>
<evidence type="ECO:0000313" key="6">
    <source>
        <dbReference type="Proteomes" id="UP000544872"/>
    </source>
</evidence>
<evidence type="ECO:0000259" key="4">
    <source>
        <dbReference type="PROSITE" id="PS50995"/>
    </source>
</evidence>
<dbReference type="InterPro" id="IPR000835">
    <property type="entry name" value="HTH_MarR-typ"/>
</dbReference>
<comment type="caution">
    <text evidence="5">The sequence shown here is derived from an EMBL/GenBank/DDBJ whole genome shotgun (WGS) entry which is preliminary data.</text>
</comment>
<keyword evidence="2 5" id="KW-0238">DNA-binding</keyword>
<dbReference type="InterPro" id="IPR036388">
    <property type="entry name" value="WH-like_DNA-bd_sf"/>
</dbReference>
<dbReference type="PROSITE" id="PS01117">
    <property type="entry name" value="HTH_MARR_1"/>
    <property type="match status" value="1"/>
</dbReference>
<evidence type="ECO:0000256" key="2">
    <source>
        <dbReference type="ARBA" id="ARBA00023125"/>
    </source>
</evidence>
<accession>A0A7W9ZG99</accession>
<proteinExistence type="predicted"/>
<dbReference type="SMART" id="SM00347">
    <property type="entry name" value="HTH_MARR"/>
    <property type="match status" value="1"/>
</dbReference>
<organism evidence="5 6">
    <name type="scientific">Novispirillum itersonii</name>
    <name type="common">Aquaspirillum itersonii</name>
    <dbReference type="NCBI Taxonomy" id="189"/>
    <lineage>
        <taxon>Bacteria</taxon>
        <taxon>Pseudomonadati</taxon>
        <taxon>Pseudomonadota</taxon>
        <taxon>Alphaproteobacteria</taxon>
        <taxon>Rhodospirillales</taxon>
        <taxon>Novispirillaceae</taxon>
        <taxon>Novispirillum</taxon>
    </lineage>
</organism>
<gene>
    <name evidence="5" type="ORF">FHS48_002401</name>
</gene>
<reference evidence="5 6" key="1">
    <citation type="submission" date="2020-08" db="EMBL/GenBank/DDBJ databases">
        <title>Genomic Encyclopedia of Type Strains, Phase IV (KMG-IV): sequencing the most valuable type-strain genomes for metagenomic binning, comparative biology and taxonomic classification.</title>
        <authorList>
            <person name="Goeker M."/>
        </authorList>
    </citation>
    <scope>NUCLEOTIDE SEQUENCE [LARGE SCALE GENOMIC DNA]</scope>
    <source>
        <strain evidence="5 6">DSM 11590</strain>
    </source>
</reference>
<keyword evidence="3" id="KW-0804">Transcription</keyword>
<dbReference type="InterPro" id="IPR036390">
    <property type="entry name" value="WH_DNA-bd_sf"/>
</dbReference>
<dbReference type="PANTHER" id="PTHR33164:SF43">
    <property type="entry name" value="HTH-TYPE TRANSCRIPTIONAL REPRESSOR YETL"/>
    <property type="match status" value="1"/>
</dbReference>
<dbReference type="GO" id="GO:0003700">
    <property type="term" value="F:DNA-binding transcription factor activity"/>
    <property type="evidence" value="ECO:0007669"/>
    <property type="project" value="InterPro"/>
</dbReference>
<evidence type="ECO:0000256" key="1">
    <source>
        <dbReference type="ARBA" id="ARBA00023015"/>
    </source>
</evidence>
<name>A0A7W9ZG99_NOVIT</name>
<dbReference type="InterPro" id="IPR039422">
    <property type="entry name" value="MarR/SlyA-like"/>
</dbReference>